<keyword evidence="2" id="KW-0472">Membrane</keyword>
<dbReference type="InterPro" id="IPR013783">
    <property type="entry name" value="Ig-like_fold"/>
</dbReference>
<keyword evidence="5" id="KW-0325">Glycoprotein</keyword>
<dbReference type="InterPro" id="IPR036179">
    <property type="entry name" value="Ig-like_dom_sf"/>
</dbReference>
<evidence type="ECO:0000256" key="3">
    <source>
        <dbReference type="ARBA" id="ARBA00023157"/>
    </source>
</evidence>
<dbReference type="Pfam" id="PF25609">
    <property type="entry name" value="Unc5_NetrinR_N"/>
    <property type="match status" value="1"/>
</dbReference>
<evidence type="ECO:0000256" key="5">
    <source>
        <dbReference type="ARBA" id="ARBA00023180"/>
    </source>
</evidence>
<name>A0ABM1EEX1_PRICU</name>
<organism evidence="8 9">
    <name type="scientific">Priapulus caudatus</name>
    <name type="common">Priapulid worm</name>
    <dbReference type="NCBI Taxonomy" id="37621"/>
    <lineage>
        <taxon>Eukaryota</taxon>
        <taxon>Metazoa</taxon>
        <taxon>Ecdysozoa</taxon>
        <taxon>Scalidophora</taxon>
        <taxon>Priapulida</taxon>
        <taxon>Priapulimorpha</taxon>
        <taxon>Priapulimorphida</taxon>
        <taxon>Priapulidae</taxon>
        <taxon>Priapulus</taxon>
    </lineage>
</organism>
<protein>
    <submittedName>
        <fullName evidence="9">Netrin receptor UNC5B-like</fullName>
    </submittedName>
</protein>
<evidence type="ECO:0000259" key="7">
    <source>
        <dbReference type="Pfam" id="PF25609"/>
    </source>
</evidence>
<evidence type="ECO:0000313" key="9">
    <source>
        <dbReference type="RefSeq" id="XP_014670742.1"/>
    </source>
</evidence>
<evidence type="ECO:0000256" key="6">
    <source>
        <dbReference type="ARBA" id="ARBA00023319"/>
    </source>
</evidence>
<keyword evidence="4" id="KW-0675">Receptor</keyword>
<gene>
    <name evidence="9" type="primary">LOC106811579</name>
</gene>
<sequence length="115" mass="12851">MYTLSEANMKLPAFEQEPEDAFIVRYAPVTLRCKAAPASQVYFRCNGDFVKAKIHTRLESVDGAGVHHIETSVAVTRDDVEEYLALNGFWCECVAWSVAGSTKSQRARVDIACKY</sequence>
<keyword evidence="6" id="KW-0393">Immunoglobulin domain</keyword>
<dbReference type="RefSeq" id="XP_014670742.1">
    <property type="nucleotide sequence ID" value="XM_014815256.1"/>
</dbReference>
<evidence type="ECO:0000256" key="2">
    <source>
        <dbReference type="ARBA" id="ARBA00023136"/>
    </source>
</evidence>
<dbReference type="GeneID" id="106811579"/>
<evidence type="ECO:0000256" key="1">
    <source>
        <dbReference type="ARBA" id="ARBA00004479"/>
    </source>
</evidence>
<evidence type="ECO:0000256" key="4">
    <source>
        <dbReference type="ARBA" id="ARBA00023170"/>
    </source>
</evidence>
<proteinExistence type="predicted"/>
<feature type="domain" description="Netrin receptor UNC5A-D-like N-terminal" evidence="7">
    <location>
        <begin position="7"/>
        <end position="109"/>
    </location>
</feature>
<keyword evidence="8" id="KW-1185">Reference proteome</keyword>
<dbReference type="Proteomes" id="UP000695022">
    <property type="component" value="Unplaced"/>
</dbReference>
<comment type="subcellular location">
    <subcellularLocation>
        <location evidence="1">Membrane</location>
        <topology evidence="1">Single-pass type I membrane protein</topology>
    </subcellularLocation>
</comment>
<accession>A0ABM1EEX1</accession>
<dbReference type="InterPro" id="IPR057755">
    <property type="entry name" value="UNC5A-D-like_N"/>
</dbReference>
<dbReference type="Gene3D" id="2.60.40.10">
    <property type="entry name" value="Immunoglobulins"/>
    <property type="match status" value="1"/>
</dbReference>
<reference evidence="9" key="1">
    <citation type="submission" date="2025-08" db="UniProtKB">
        <authorList>
            <consortium name="RefSeq"/>
        </authorList>
    </citation>
    <scope>IDENTIFICATION</scope>
</reference>
<keyword evidence="3" id="KW-1015">Disulfide bond</keyword>
<dbReference type="SUPFAM" id="SSF48726">
    <property type="entry name" value="Immunoglobulin"/>
    <property type="match status" value="1"/>
</dbReference>
<evidence type="ECO:0000313" key="8">
    <source>
        <dbReference type="Proteomes" id="UP000695022"/>
    </source>
</evidence>